<organism evidence="1 2">
    <name type="scientific">Plasticicumulans acidivorans</name>
    <dbReference type="NCBI Taxonomy" id="886464"/>
    <lineage>
        <taxon>Bacteria</taxon>
        <taxon>Pseudomonadati</taxon>
        <taxon>Pseudomonadota</taxon>
        <taxon>Gammaproteobacteria</taxon>
        <taxon>Candidatus Competibacteraceae</taxon>
        <taxon>Plasticicumulans</taxon>
    </lineage>
</organism>
<dbReference type="OrthoDB" id="6938654at2"/>
<dbReference type="PROSITE" id="PS51257">
    <property type="entry name" value="PROKAR_LIPOPROTEIN"/>
    <property type="match status" value="1"/>
</dbReference>
<dbReference type="Proteomes" id="UP000246569">
    <property type="component" value="Unassembled WGS sequence"/>
</dbReference>
<evidence type="ECO:0000313" key="2">
    <source>
        <dbReference type="Proteomes" id="UP000246569"/>
    </source>
</evidence>
<name>A0A317MRY3_9GAMM</name>
<accession>A0A317MRY3</accession>
<comment type="caution">
    <text evidence="1">The sequence shown here is derived from an EMBL/GenBank/DDBJ whole genome shotgun (WGS) entry which is preliminary data.</text>
</comment>
<gene>
    <name evidence="1" type="ORF">C7443_10943</name>
</gene>
<dbReference type="RefSeq" id="WP_110019403.1">
    <property type="nucleotide sequence ID" value="NZ_QGTJ01000009.1"/>
</dbReference>
<reference evidence="1 2" key="1">
    <citation type="submission" date="2018-05" db="EMBL/GenBank/DDBJ databases">
        <title>Genomic Encyclopedia of Type Strains, Phase IV (KMG-IV): sequencing the most valuable type-strain genomes for metagenomic binning, comparative biology and taxonomic classification.</title>
        <authorList>
            <person name="Goeker M."/>
        </authorList>
    </citation>
    <scope>NUCLEOTIDE SEQUENCE [LARGE SCALE GENOMIC DNA]</scope>
    <source>
        <strain evidence="1 2">DSM 23606</strain>
    </source>
</reference>
<evidence type="ECO:0000313" key="1">
    <source>
        <dbReference type="EMBL" id="PWV59790.1"/>
    </source>
</evidence>
<sequence>MEMLKLHNKKSLLGMTLVLSVGCGGIAAAEQFPASGEYIYKGGNGSLRVTRAAHNTLHFEISTVGGNGHICDLDGDIKNARAVVSDDEDGRCELSFTPLQNGGVSVSMSDASACQVFCGMRAGYDGDYLRPPQGCSYAERKQRRDAFSTLYRSKHYDQAAPILEDMLARCKDVVDGVEDTEIRNDLAITQYHLGRAADCIRTLEPTLAYRIKSAAALENELAPADFETYLPLAKAAWYNLSLCQKAQ</sequence>
<evidence type="ECO:0008006" key="3">
    <source>
        <dbReference type="Google" id="ProtNLM"/>
    </source>
</evidence>
<dbReference type="AlphaFoldDB" id="A0A317MRY3"/>
<dbReference type="EMBL" id="QGTJ01000009">
    <property type="protein sequence ID" value="PWV59790.1"/>
    <property type="molecule type" value="Genomic_DNA"/>
</dbReference>
<proteinExistence type="predicted"/>
<keyword evidence="2" id="KW-1185">Reference proteome</keyword>
<protein>
    <recommendedName>
        <fullName evidence="3">Tetratricopeptide repeat protein</fullName>
    </recommendedName>
</protein>